<dbReference type="KEGG" id="whr:OG579_01060"/>
<keyword evidence="1" id="KW-0378">Hydrolase</keyword>
<dbReference type="GO" id="GO:0008233">
    <property type="term" value="F:peptidase activity"/>
    <property type="evidence" value="ECO:0007669"/>
    <property type="project" value="UniProtKB-KW"/>
</dbReference>
<keyword evidence="2" id="KW-1185">Reference proteome</keyword>
<dbReference type="GO" id="GO:0006508">
    <property type="term" value="P:proteolysis"/>
    <property type="evidence" value="ECO:0007669"/>
    <property type="project" value="UniProtKB-KW"/>
</dbReference>
<dbReference type="RefSeq" id="WP_328857770.1">
    <property type="nucleotide sequence ID" value="NZ_CP108021.1"/>
</dbReference>
<dbReference type="Pfam" id="PF13365">
    <property type="entry name" value="Trypsin_2"/>
    <property type="match status" value="1"/>
</dbReference>
<accession>A0AAU4K360</accession>
<dbReference type="EMBL" id="CP108021">
    <property type="protein sequence ID" value="WUM20472.1"/>
    <property type="molecule type" value="Genomic_DNA"/>
</dbReference>
<keyword evidence="1" id="KW-0645">Protease</keyword>
<reference evidence="1 2" key="1">
    <citation type="submission" date="2022-10" db="EMBL/GenBank/DDBJ databases">
        <title>The complete genomes of actinobacterial strains from the NBC collection.</title>
        <authorList>
            <person name="Joergensen T.S."/>
            <person name="Alvarez Arevalo M."/>
            <person name="Sterndorff E.B."/>
            <person name="Faurdal D."/>
            <person name="Vuksanovic O."/>
            <person name="Mourched A.-S."/>
            <person name="Charusanti P."/>
            <person name="Shaw S."/>
            <person name="Blin K."/>
            <person name="Weber T."/>
        </authorList>
    </citation>
    <scope>NUCLEOTIDE SEQUENCE [LARGE SCALE GENOMIC DNA]</scope>
    <source>
        <strain evidence="1 2">NBC_00319</strain>
    </source>
</reference>
<proteinExistence type="predicted"/>
<gene>
    <name evidence="1" type="ORF">OG579_01060</name>
</gene>
<sequence>MDPHDAVVAVIGPHAETGCTTLLGTGSLIGDGSVLLTAAHVGGDEVTVASLRDDDGPQAYPARLIERDGAHDLALYRVEGYRAEKPLTPWWAPITFDRDLVTFEYSPSAPEGDQLVLSPATRIGHMTRMIDVSDRYGPRGEWALELSFPAVGGASGAPVMLKDDLYGIAANQRPWSIVGVITGNIAHHLLPLQVDEYLGADNSYVSETRYMLPQGLAVNIAHLSEMYERHIGPAEDPQTSVWPLP</sequence>
<dbReference type="Gene3D" id="2.40.10.10">
    <property type="entry name" value="Trypsin-like serine proteases"/>
    <property type="match status" value="1"/>
</dbReference>
<dbReference type="AlphaFoldDB" id="A0AAU4K360"/>
<dbReference type="InterPro" id="IPR009003">
    <property type="entry name" value="Peptidase_S1_PA"/>
</dbReference>
<dbReference type="InterPro" id="IPR043504">
    <property type="entry name" value="Peptidase_S1_PA_chymotrypsin"/>
</dbReference>
<evidence type="ECO:0000313" key="2">
    <source>
        <dbReference type="Proteomes" id="UP001432128"/>
    </source>
</evidence>
<dbReference type="Proteomes" id="UP001432128">
    <property type="component" value="Chromosome"/>
</dbReference>
<organism evidence="1 2">
    <name type="scientific">Williamsia herbipolensis</name>
    <dbReference type="NCBI Taxonomy" id="1603258"/>
    <lineage>
        <taxon>Bacteria</taxon>
        <taxon>Bacillati</taxon>
        <taxon>Actinomycetota</taxon>
        <taxon>Actinomycetes</taxon>
        <taxon>Mycobacteriales</taxon>
        <taxon>Nocardiaceae</taxon>
        <taxon>Williamsia</taxon>
    </lineage>
</organism>
<dbReference type="SUPFAM" id="SSF50494">
    <property type="entry name" value="Trypsin-like serine proteases"/>
    <property type="match status" value="1"/>
</dbReference>
<protein>
    <submittedName>
        <fullName evidence="1">Serine protease</fullName>
    </submittedName>
</protein>
<evidence type="ECO:0000313" key="1">
    <source>
        <dbReference type="EMBL" id="WUM20472.1"/>
    </source>
</evidence>
<name>A0AAU4K360_9NOCA</name>